<feature type="region of interest" description="Disordered" evidence="1">
    <location>
        <begin position="1"/>
        <end position="20"/>
    </location>
</feature>
<keyword evidence="3" id="KW-1185">Reference proteome</keyword>
<evidence type="ECO:0000256" key="1">
    <source>
        <dbReference type="SAM" id="MobiDB-lite"/>
    </source>
</evidence>
<reference evidence="2 3" key="2">
    <citation type="journal article" date="2023" name="Mol. Biol. Evol.">
        <title>Genomics of Secondarily Temperate Adaptation in the Only Non-Antarctic Icefish.</title>
        <authorList>
            <person name="Rivera-Colon A.G."/>
            <person name="Rayamajhi N."/>
            <person name="Minhas B.F."/>
            <person name="Madrigal G."/>
            <person name="Bilyk K.T."/>
            <person name="Yoon V."/>
            <person name="Hune M."/>
            <person name="Gregory S."/>
            <person name="Cheng C.H.C."/>
            <person name="Catchen J.M."/>
        </authorList>
    </citation>
    <scope>NUCLEOTIDE SEQUENCE [LARGE SCALE GENOMIC DNA]</scope>
    <source>
        <strain evidence="2">JMC-PN-2008</strain>
    </source>
</reference>
<gene>
    <name evidence="2" type="ORF">PBY51_024862</name>
</gene>
<feature type="region of interest" description="Disordered" evidence="1">
    <location>
        <begin position="39"/>
        <end position="74"/>
    </location>
</feature>
<reference evidence="2 3" key="1">
    <citation type="journal article" date="2023" name="Genes (Basel)">
        <title>Chromosome-Level Genome Assembly and Circadian Gene Repertoire of the Patagonia Blennie Eleginops maclovinus-The Closest Ancestral Proxy of Antarctic Cryonotothenioids.</title>
        <authorList>
            <person name="Cheng C.C."/>
            <person name="Rivera-Colon A.G."/>
            <person name="Minhas B.F."/>
            <person name="Wilson L."/>
            <person name="Rayamajhi N."/>
            <person name="Vargas-Chacoff L."/>
            <person name="Catchen J.M."/>
        </authorList>
    </citation>
    <scope>NUCLEOTIDE SEQUENCE [LARGE SCALE GENOMIC DNA]</scope>
    <source>
        <strain evidence="2">JMC-PN-2008</strain>
    </source>
</reference>
<dbReference type="Proteomes" id="UP001346869">
    <property type="component" value="Unassembled WGS sequence"/>
</dbReference>
<feature type="compositionally biased region" description="Basic and acidic residues" evidence="1">
    <location>
        <begin position="46"/>
        <end position="55"/>
    </location>
</feature>
<evidence type="ECO:0000313" key="3">
    <source>
        <dbReference type="Proteomes" id="UP001346869"/>
    </source>
</evidence>
<protein>
    <submittedName>
        <fullName evidence="2">Uncharacterized protein</fullName>
    </submittedName>
</protein>
<sequence length="74" mass="7840">MAAAHRDTDQSGLNGQNITSSAVHRSIRTLAVESFPSCFSASSPEVSHKTTHLESHFPAGSGSFTEYPPCGPNH</sequence>
<organism evidence="2 3">
    <name type="scientific">Eleginops maclovinus</name>
    <name type="common">Patagonian blennie</name>
    <name type="synonym">Eleginus maclovinus</name>
    <dbReference type="NCBI Taxonomy" id="56733"/>
    <lineage>
        <taxon>Eukaryota</taxon>
        <taxon>Metazoa</taxon>
        <taxon>Chordata</taxon>
        <taxon>Craniata</taxon>
        <taxon>Vertebrata</taxon>
        <taxon>Euteleostomi</taxon>
        <taxon>Actinopterygii</taxon>
        <taxon>Neopterygii</taxon>
        <taxon>Teleostei</taxon>
        <taxon>Neoteleostei</taxon>
        <taxon>Acanthomorphata</taxon>
        <taxon>Eupercaria</taxon>
        <taxon>Perciformes</taxon>
        <taxon>Notothenioidei</taxon>
        <taxon>Eleginopidae</taxon>
        <taxon>Eleginops</taxon>
    </lineage>
</organism>
<dbReference type="EMBL" id="JAUZQC010000006">
    <property type="protein sequence ID" value="KAK5870208.1"/>
    <property type="molecule type" value="Genomic_DNA"/>
</dbReference>
<evidence type="ECO:0000313" key="2">
    <source>
        <dbReference type="EMBL" id="KAK5870208.1"/>
    </source>
</evidence>
<accession>A0AAN8AS29</accession>
<feature type="compositionally biased region" description="Polar residues" evidence="1">
    <location>
        <begin position="10"/>
        <end position="20"/>
    </location>
</feature>
<proteinExistence type="predicted"/>
<dbReference type="AlphaFoldDB" id="A0AAN8AS29"/>
<comment type="caution">
    <text evidence="2">The sequence shown here is derived from an EMBL/GenBank/DDBJ whole genome shotgun (WGS) entry which is preliminary data.</text>
</comment>
<name>A0AAN8AS29_ELEMC</name>